<dbReference type="PANTHER" id="PTHR21600:SF44">
    <property type="entry name" value="RIBOSOMAL LARGE SUBUNIT PSEUDOURIDINE SYNTHASE D"/>
    <property type="match status" value="1"/>
</dbReference>
<evidence type="ECO:0000313" key="6">
    <source>
        <dbReference type="Proteomes" id="UP000680365"/>
    </source>
</evidence>
<organism evidence="5 6">
    <name type="scientific">Candidatus Vampirococcus lugosii</name>
    <dbReference type="NCBI Taxonomy" id="2789015"/>
    <lineage>
        <taxon>Bacteria</taxon>
        <taxon>Candidatus Absconditibacteriota</taxon>
        <taxon>Vampirococcus</taxon>
    </lineage>
</organism>
<dbReference type="SUPFAM" id="SSF55120">
    <property type="entry name" value="Pseudouridine synthase"/>
    <property type="match status" value="1"/>
</dbReference>
<sequence>MEKIIFDGVPQRIDKFLSINFGYSRNFFHHLICRGAVKVDDKIVKKSYKLKSGDEIIVDNMTRFIDGDIREDLAFIDLDIFIEKKDYIVLYKPKGVLSHPSSIWDLSSPSVVGFLLNKYKFLPSLGNFIRSGLIHRLDKETDGPMLIAKTEKGLSYFKNLFQNKTLEETIKGKESISLKKEYIAQIKFTNFGEKFFLSKKIPFYIEQDVIPKTPNPKIKKGITKVLGFFEIGNKKYLHLEILTGRTHQIRYHLWKNGAEIIGDYLYNFGNYDNNLSLQLSCYSLEFKDIESEKIKIINPHINIVG</sequence>
<dbReference type="Gene3D" id="3.10.290.10">
    <property type="entry name" value="RNA-binding S4 domain"/>
    <property type="match status" value="1"/>
</dbReference>
<dbReference type="Proteomes" id="UP000680365">
    <property type="component" value="Unassembled WGS sequence"/>
</dbReference>
<dbReference type="GO" id="GO:0160140">
    <property type="term" value="F:23S rRNA pseudouridine(1911/1915/1917) synthase activity"/>
    <property type="evidence" value="ECO:0007669"/>
    <property type="project" value="UniProtKB-EC"/>
</dbReference>
<dbReference type="Pfam" id="PF00849">
    <property type="entry name" value="PseudoU_synth_2"/>
    <property type="match status" value="1"/>
</dbReference>
<dbReference type="Pfam" id="PF01479">
    <property type="entry name" value="S4"/>
    <property type="match status" value="1"/>
</dbReference>
<feature type="domain" description="RNA-binding S4" evidence="4">
    <location>
        <begin position="11"/>
        <end position="70"/>
    </location>
</feature>
<comment type="similarity">
    <text evidence="1">Belongs to the pseudouridine synthase RluA family.</text>
</comment>
<keyword evidence="2 5" id="KW-0413">Isomerase</keyword>
<dbReference type="InterPro" id="IPR002942">
    <property type="entry name" value="S4_RNA-bd"/>
</dbReference>
<dbReference type="InterPro" id="IPR006145">
    <property type="entry name" value="PsdUridine_synth_RsuA/RluA"/>
</dbReference>
<evidence type="ECO:0000259" key="4">
    <source>
        <dbReference type="SMART" id="SM00363"/>
    </source>
</evidence>
<keyword evidence="6" id="KW-1185">Reference proteome</keyword>
<evidence type="ECO:0000313" key="5">
    <source>
        <dbReference type="EMBL" id="MBS8122453.1"/>
    </source>
</evidence>
<dbReference type="CDD" id="cd00165">
    <property type="entry name" value="S4"/>
    <property type="match status" value="1"/>
</dbReference>
<evidence type="ECO:0000256" key="3">
    <source>
        <dbReference type="PROSITE-ProRule" id="PRU00182"/>
    </source>
</evidence>
<dbReference type="RefSeq" id="WP_213349864.1">
    <property type="nucleotide sequence ID" value="NZ_JAEDAM010000097.1"/>
</dbReference>
<dbReference type="EC" id="5.4.99.23" evidence="5"/>
<dbReference type="PANTHER" id="PTHR21600">
    <property type="entry name" value="MITOCHONDRIAL RNA PSEUDOURIDINE SYNTHASE"/>
    <property type="match status" value="1"/>
</dbReference>
<proteinExistence type="inferred from homology"/>
<accession>A0ABS5QPC6</accession>
<dbReference type="InterPro" id="IPR020103">
    <property type="entry name" value="PsdUridine_synth_cat_dom_sf"/>
</dbReference>
<evidence type="ECO:0000256" key="1">
    <source>
        <dbReference type="ARBA" id="ARBA00010876"/>
    </source>
</evidence>
<reference evidence="5 6" key="1">
    <citation type="journal article" date="2021" name="Nat. Commun.">
        <title>Reductive evolution and unique predatory mode in the CPR bacterium Vampirococcus lugosii.</title>
        <authorList>
            <person name="Moreira D."/>
            <person name="Zivanovic Y."/>
            <person name="Lopez-Archilla A.I."/>
            <person name="Iniesto M."/>
            <person name="Lopez-Garcia P."/>
        </authorList>
    </citation>
    <scope>NUCLEOTIDE SEQUENCE [LARGE SCALE GENOMIC DNA]</scope>
    <source>
        <strain evidence="5">Chiprana</strain>
    </source>
</reference>
<dbReference type="SMART" id="SM00363">
    <property type="entry name" value="S4"/>
    <property type="match status" value="1"/>
</dbReference>
<keyword evidence="3" id="KW-0694">RNA-binding</keyword>
<dbReference type="PROSITE" id="PS50889">
    <property type="entry name" value="S4"/>
    <property type="match status" value="1"/>
</dbReference>
<protein>
    <submittedName>
        <fullName evidence="5">Pseudouridine synthase</fullName>
        <ecNumber evidence="5">5.4.99.23</ecNumber>
    </submittedName>
</protein>
<comment type="caution">
    <text evidence="5">The sequence shown here is derived from an EMBL/GenBank/DDBJ whole genome shotgun (WGS) entry which is preliminary data.</text>
</comment>
<dbReference type="InterPro" id="IPR036986">
    <property type="entry name" value="S4_RNA-bd_sf"/>
</dbReference>
<dbReference type="Gene3D" id="3.30.2350.10">
    <property type="entry name" value="Pseudouridine synthase"/>
    <property type="match status" value="1"/>
</dbReference>
<dbReference type="EMBL" id="JAEDAM010000097">
    <property type="protein sequence ID" value="MBS8122453.1"/>
    <property type="molecule type" value="Genomic_DNA"/>
</dbReference>
<name>A0ABS5QPC6_9BACT</name>
<dbReference type="CDD" id="cd02869">
    <property type="entry name" value="PseudoU_synth_RluA_like"/>
    <property type="match status" value="1"/>
</dbReference>
<dbReference type="SUPFAM" id="SSF55174">
    <property type="entry name" value="Alpha-L RNA-binding motif"/>
    <property type="match status" value="1"/>
</dbReference>
<gene>
    <name evidence="5" type="ORF">VAMP_6856n30</name>
</gene>
<evidence type="ECO:0000256" key="2">
    <source>
        <dbReference type="ARBA" id="ARBA00023235"/>
    </source>
</evidence>
<dbReference type="InterPro" id="IPR050188">
    <property type="entry name" value="RluA_PseudoU_synthase"/>
</dbReference>